<evidence type="ECO:0000313" key="3">
    <source>
        <dbReference type="Proteomes" id="UP001490816"/>
    </source>
</evidence>
<organism evidence="2 3">
    <name type="scientific">Ruminococcoides intestinale</name>
    <dbReference type="NCBI Taxonomy" id="3133162"/>
    <lineage>
        <taxon>Bacteria</taxon>
        <taxon>Bacillati</taxon>
        <taxon>Bacillota</taxon>
        <taxon>Clostridia</taxon>
        <taxon>Eubacteriales</taxon>
        <taxon>Oscillospiraceae</taxon>
        <taxon>Ruminococcoides</taxon>
    </lineage>
</organism>
<accession>A0ABV1FCH1</accession>
<feature type="transmembrane region" description="Helical" evidence="1">
    <location>
        <begin position="238"/>
        <end position="259"/>
    </location>
</feature>
<dbReference type="Pfam" id="PF19511">
    <property type="entry name" value="TrbL_5"/>
    <property type="match status" value="1"/>
</dbReference>
<comment type="caution">
    <text evidence="2">The sequence shown here is derived from an EMBL/GenBank/DDBJ whole genome shotgun (WGS) entry which is preliminary data.</text>
</comment>
<keyword evidence="1" id="KW-0472">Membrane</keyword>
<name>A0ABV1FCH1_9FIRM</name>
<protein>
    <submittedName>
        <fullName evidence="2">Conjugal transfer protein TrbL family protein</fullName>
    </submittedName>
</protein>
<dbReference type="InterPro" id="IPR046108">
    <property type="entry name" value="TrbL_5"/>
</dbReference>
<feature type="transmembrane region" description="Helical" evidence="1">
    <location>
        <begin position="207"/>
        <end position="226"/>
    </location>
</feature>
<keyword evidence="1" id="KW-0812">Transmembrane</keyword>
<feature type="transmembrane region" description="Helical" evidence="1">
    <location>
        <begin position="112"/>
        <end position="131"/>
    </location>
</feature>
<keyword evidence="1" id="KW-1133">Transmembrane helix</keyword>
<proteinExistence type="predicted"/>
<sequence>MEVIYIFDWLGDFIGGIGSAIGGVFDYLGEQISNAIWNTMIQWFYETIYNAVADFFTMMGNMGADVFDLEWVQATINLFTLFGWALFVAGTVVAVFDVAIEYQNGRANIKTTAINVLKGFFACSLFGVVPVELYKFCISLQNTFSKDLSSIMAGQQSIDLAGQSTSVLEGSFAVANQTTFGLLNLLCLIAFAYCVIKIFFANIKRGGILLIQMAVGALYMFSVPRGYQDGFNQWMKQIAALCLTAFMQTTLLFLGLLTFPGNMLLGLGIMLASNEVPRIAQQFGFDSSVKEYTKPLFSIPTHHFLFFPGNINPKDFEDALMVEPNEYALIKFGERGTCLYRCGNERYLLLVQAPEYKVEIFGSAGGR</sequence>
<keyword evidence="3" id="KW-1185">Reference proteome</keyword>
<evidence type="ECO:0000313" key="2">
    <source>
        <dbReference type="EMBL" id="MEQ2469594.1"/>
    </source>
</evidence>
<feature type="transmembrane region" description="Helical" evidence="1">
    <location>
        <begin position="76"/>
        <end position="100"/>
    </location>
</feature>
<dbReference type="RefSeq" id="WP_101105966.1">
    <property type="nucleotide sequence ID" value="NZ_JBBMEZ010000009.1"/>
</dbReference>
<dbReference type="EMBL" id="JBBMEZ010000009">
    <property type="protein sequence ID" value="MEQ2469594.1"/>
    <property type="molecule type" value="Genomic_DNA"/>
</dbReference>
<gene>
    <name evidence="2" type="ORF">WMO39_04485</name>
</gene>
<reference evidence="2 3" key="1">
    <citation type="submission" date="2024-03" db="EMBL/GenBank/DDBJ databases">
        <title>Human intestinal bacterial collection.</title>
        <authorList>
            <person name="Pauvert C."/>
            <person name="Hitch T.C.A."/>
            <person name="Clavel T."/>
        </authorList>
    </citation>
    <scope>NUCLEOTIDE SEQUENCE [LARGE SCALE GENOMIC DNA]</scope>
    <source>
        <strain evidence="2 3">CLA-JM-H38</strain>
    </source>
</reference>
<dbReference type="Proteomes" id="UP001490816">
    <property type="component" value="Unassembled WGS sequence"/>
</dbReference>
<evidence type="ECO:0000256" key="1">
    <source>
        <dbReference type="SAM" id="Phobius"/>
    </source>
</evidence>
<feature type="transmembrane region" description="Helical" evidence="1">
    <location>
        <begin position="180"/>
        <end position="200"/>
    </location>
</feature>